<keyword evidence="7 15" id="KW-0067">ATP-binding</keyword>
<dbReference type="InterPro" id="IPR012340">
    <property type="entry name" value="NA-bd_OB-fold"/>
</dbReference>
<comment type="catalytic activity">
    <reaction evidence="12 15">
        <text>Couples ATP hydrolysis with the unwinding of duplex DNA by translocating in the 3'-5' direction.</text>
        <dbReference type="EC" id="5.6.2.4"/>
    </reaction>
</comment>
<evidence type="ECO:0000256" key="9">
    <source>
        <dbReference type="ARBA" id="ARBA00023172"/>
    </source>
</evidence>
<dbReference type="SMART" id="SM00490">
    <property type="entry name" value="HELICc"/>
    <property type="match status" value="1"/>
</dbReference>
<evidence type="ECO:0000313" key="19">
    <source>
        <dbReference type="Proteomes" id="UP000009102"/>
    </source>
</evidence>
<dbReference type="RefSeq" id="WP_012823024.1">
    <property type="nucleotide sequence ID" value="NC_013422.1"/>
</dbReference>
<dbReference type="InterPro" id="IPR011545">
    <property type="entry name" value="DEAD/DEAH_box_helicase_dom"/>
</dbReference>
<evidence type="ECO:0000259" key="16">
    <source>
        <dbReference type="PROSITE" id="PS51192"/>
    </source>
</evidence>
<dbReference type="NCBIfam" id="NF008165">
    <property type="entry name" value="PRK10917.1-3"/>
    <property type="match status" value="1"/>
</dbReference>
<proteinExistence type="inferred from homology"/>
<gene>
    <name evidence="18" type="ordered locus">Hneap_0124</name>
</gene>
<dbReference type="GO" id="GO:0043138">
    <property type="term" value="F:3'-5' DNA helicase activity"/>
    <property type="evidence" value="ECO:0007669"/>
    <property type="project" value="UniProtKB-EC"/>
</dbReference>
<dbReference type="GO" id="GO:0006310">
    <property type="term" value="P:DNA recombination"/>
    <property type="evidence" value="ECO:0007669"/>
    <property type="project" value="UniProtKB-UniRule"/>
</dbReference>
<dbReference type="SMART" id="SM00487">
    <property type="entry name" value="DEXDc"/>
    <property type="match status" value="1"/>
</dbReference>
<dbReference type="GO" id="GO:0006281">
    <property type="term" value="P:DNA repair"/>
    <property type="evidence" value="ECO:0007669"/>
    <property type="project" value="UniProtKB-UniRule"/>
</dbReference>
<dbReference type="GO" id="GO:0005524">
    <property type="term" value="F:ATP binding"/>
    <property type="evidence" value="ECO:0007669"/>
    <property type="project" value="UniProtKB-KW"/>
</dbReference>
<evidence type="ECO:0000256" key="6">
    <source>
        <dbReference type="ARBA" id="ARBA00022806"/>
    </source>
</evidence>
<evidence type="ECO:0000256" key="2">
    <source>
        <dbReference type="ARBA" id="ARBA00017846"/>
    </source>
</evidence>
<evidence type="ECO:0000259" key="17">
    <source>
        <dbReference type="PROSITE" id="PS51194"/>
    </source>
</evidence>
<evidence type="ECO:0000256" key="1">
    <source>
        <dbReference type="ARBA" id="ARBA00007504"/>
    </source>
</evidence>
<evidence type="ECO:0000256" key="3">
    <source>
        <dbReference type="ARBA" id="ARBA00022741"/>
    </source>
</evidence>
<dbReference type="HOGENOM" id="CLU_005122_7_1_6"/>
<dbReference type="InterPro" id="IPR004609">
    <property type="entry name" value="ATP-dep_DNA_helicase_RecG"/>
</dbReference>
<dbReference type="NCBIfam" id="NF008168">
    <property type="entry name" value="PRK10917.2-2"/>
    <property type="match status" value="1"/>
</dbReference>
<dbReference type="Pfam" id="PF17191">
    <property type="entry name" value="RecG_wedge"/>
    <property type="match status" value="1"/>
</dbReference>
<evidence type="ECO:0000256" key="5">
    <source>
        <dbReference type="ARBA" id="ARBA00022801"/>
    </source>
</evidence>
<dbReference type="STRING" id="555778.Hneap_0124"/>
<evidence type="ECO:0000256" key="15">
    <source>
        <dbReference type="RuleBase" id="RU363016"/>
    </source>
</evidence>
<dbReference type="KEGG" id="hna:Hneap_0124"/>
<dbReference type="PANTHER" id="PTHR47964:SF1">
    <property type="entry name" value="ATP-DEPENDENT DNA HELICASE HOMOLOG RECG, CHLOROPLASTIC"/>
    <property type="match status" value="1"/>
</dbReference>
<keyword evidence="4 15" id="KW-0227">DNA damage</keyword>
<keyword evidence="6 15" id="KW-0347">Helicase</keyword>
<dbReference type="OrthoDB" id="9804325at2"/>
<evidence type="ECO:0000256" key="13">
    <source>
        <dbReference type="ARBA" id="ARBA00034808"/>
    </source>
</evidence>
<dbReference type="EMBL" id="CP001801">
    <property type="protein sequence ID" value="ACX94988.1"/>
    <property type="molecule type" value="Genomic_DNA"/>
</dbReference>
<organism evidence="18 19">
    <name type="scientific">Halothiobacillus neapolitanus (strain ATCC 23641 / DSM 15147 / CIP 104769 / NCIMB 8539 / c2)</name>
    <name type="common">Thiobacillus neapolitanus</name>
    <dbReference type="NCBI Taxonomy" id="555778"/>
    <lineage>
        <taxon>Bacteria</taxon>
        <taxon>Pseudomonadati</taxon>
        <taxon>Pseudomonadota</taxon>
        <taxon>Gammaproteobacteria</taxon>
        <taxon>Chromatiales</taxon>
        <taxon>Halothiobacillaceae</taxon>
        <taxon>Halothiobacillus</taxon>
    </lineage>
</organism>
<dbReference type="Pfam" id="PF19833">
    <property type="entry name" value="RecG_dom3_C"/>
    <property type="match status" value="1"/>
</dbReference>
<keyword evidence="10 15" id="KW-0234">DNA repair</keyword>
<feature type="domain" description="Helicase C-terminal" evidence="17">
    <location>
        <begin position="470"/>
        <end position="627"/>
    </location>
</feature>
<dbReference type="eggNOG" id="COG1200">
    <property type="taxonomic scope" value="Bacteria"/>
</dbReference>
<reference evidence="18 19" key="1">
    <citation type="submission" date="2009-10" db="EMBL/GenBank/DDBJ databases">
        <title>Complete sequence of Halothiobacillus neapolitanus c2.</title>
        <authorList>
            <consortium name="US DOE Joint Genome Institute"/>
            <person name="Lucas S."/>
            <person name="Copeland A."/>
            <person name="Lapidus A."/>
            <person name="Glavina del Rio T."/>
            <person name="Tice H."/>
            <person name="Bruce D."/>
            <person name="Goodwin L."/>
            <person name="Pitluck S."/>
            <person name="Davenport K."/>
            <person name="Brettin T."/>
            <person name="Detter J.C."/>
            <person name="Han C."/>
            <person name="Tapia R."/>
            <person name="Larimer F."/>
            <person name="Land M."/>
            <person name="Hauser L."/>
            <person name="Kyrpides N."/>
            <person name="Mikhailova N."/>
            <person name="Kerfeld C."/>
            <person name="Cannon G."/>
            <person name="Heinhort S."/>
        </authorList>
    </citation>
    <scope>NUCLEOTIDE SEQUENCE [LARGE SCALE GENOMIC DNA]</scope>
    <source>
        <strain evidence="19">ATCC 23641 / c2</strain>
    </source>
</reference>
<evidence type="ECO:0000256" key="7">
    <source>
        <dbReference type="ARBA" id="ARBA00022840"/>
    </source>
</evidence>
<dbReference type="CDD" id="cd17992">
    <property type="entry name" value="DEXHc_RecG"/>
    <property type="match status" value="1"/>
</dbReference>
<name>D0KWJ1_HALNC</name>
<evidence type="ECO:0000256" key="8">
    <source>
        <dbReference type="ARBA" id="ARBA00023125"/>
    </source>
</evidence>
<feature type="domain" description="Helicase ATP-binding" evidence="16">
    <location>
        <begin position="280"/>
        <end position="448"/>
    </location>
</feature>
<keyword evidence="19" id="KW-1185">Reference proteome</keyword>
<dbReference type="PROSITE" id="PS51192">
    <property type="entry name" value="HELICASE_ATP_BIND_1"/>
    <property type="match status" value="1"/>
</dbReference>
<dbReference type="FunFam" id="3.40.50.300:FF:000391">
    <property type="entry name" value="ATP-dependent DNA helicase RecG"/>
    <property type="match status" value="1"/>
</dbReference>
<evidence type="ECO:0000256" key="10">
    <source>
        <dbReference type="ARBA" id="ARBA00023204"/>
    </source>
</evidence>
<comment type="similarity">
    <text evidence="1 15">Belongs to the helicase family. RecG subfamily.</text>
</comment>
<dbReference type="NCBIfam" id="TIGR00643">
    <property type="entry name" value="recG"/>
    <property type="match status" value="1"/>
</dbReference>
<dbReference type="EC" id="5.6.2.4" evidence="13 15"/>
<dbReference type="InterPro" id="IPR027417">
    <property type="entry name" value="P-loop_NTPase"/>
</dbReference>
<keyword evidence="5 15" id="KW-0378">Hydrolase</keyword>
<evidence type="ECO:0000256" key="14">
    <source>
        <dbReference type="ARBA" id="ARBA00048988"/>
    </source>
</evidence>
<dbReference type="InterPro" id="IPR033454">
    <property type="entry name" value="RecG_wedge"/>
</dbReference>
<dbReference type="InterPro" id="IPR047112">
    <property type="entry name" value="RecG/Mfd"/>
</dbReference>
<keyword evidence="11" id="KW-0413">Isomerase</keyword>
<dbReference type="Gene3D" id="3.40.50.300">
    <property type="entry name" value="P-loop containing nucleotide triphosphate hydrolases"/>
    <property type="match status" value="2"/>
</dbReference>
<sequence>MVKIAAQQRSVPQKLHLPVDSLAGVGPRVAAQLVRLSIESIGDLLWHLPLRYENRGQIVPLGYHLIGQSVLIHVTIAEAKSLMRGKARQVAQGYDDAASITLWQFGRFGPTLQTGQSYLLFGEVREGASGLEMAQPELIQSAQLEAIVPIYPSTEGLSQSKLRTLVGQALRVALHDLDECLPAPIRQRFGWPTMLAALQRIHAPVLADGVPTRDEPAFARMIGEELLAHLLALRLKRHEQSRDHAPRLSAPGRLYQELLAQLHFLPTKAQTRVLDEIRADMAQGSPMLRLVQGDVGSGKTLVAAGAALTAIEQGYQVALMAPTALLAEQHQRNFSQWFSPLGIDVQLLSGQQSASERRASLAALAEARSLMVIGTHALFQERVAFDQLGLVIVDEQHRFGVHQRLALSDKGTHPDRAGHRPHQLVMTATPIPRTLAMSAYADLDVSIIDELPPGRTPITTALVRSDRRDQLIERISTVCAEGRQAYWVCPLVEDSERIEAQAAESTAELLREQLPHLTVGLVHGRMSAAEKNTQMARFKSHEVDLLVATTVIEVGVDVPNASLMIIENADRMGLAQLHQLRGRVGRGRTDSYCVLLFDEPISDKARARLSLMRETQDGFRLAEADLAQRGPGEILGTRQTGLAKLRVADLVRDADLLDTARQLADELIAAQSPDIKPLIQRWVGAAHQYGQV</sequence>
<dbReference type="GO" id="GO:0003677">
    <property type="term" value="F:DNA binding"/>
    <property type="evidence" value="ECO:0007669"/>
    <property type="project" value="UniProtKB-KW"/>
</dbReference>
<keyword evidence="9 15" id="KW-0233">DNA recombination</keyword>
<dbReference type="PROSITE" id="PS51194">
    <property type="entry name" value="HELICASE_CTER"/>
    <property type="match status" value="1"/>
</dbReference>
<dbReference type="InterPro" id="IPR045562">
    <property type="entry name" value="RecG_dom3_C"/>
</dbReference>
<dbReference type="AlphaFoldDB" id="D0KWJ1"/>
<dbReference type="SUPFAM" id="SSF52540">
    <property type="entry name" value="P-loop containing nucleoside triphosphate hydrolases"/>
    <property type="match status" value="1"/>
</dbReference>
<dbReference type="InterPro" id="IPR014001">
    <property type="entry name" value="Helicase_ATP-bd"/>
</dbReference>
<dbReference type="Proteomes" id="UP000009102">
    <property type="component" value="Chromosome"/>
</dbReference>
<comment type="function">
    <text evidence="15">Plays a critical role in recombination and DNA repair. Helps process Holliday junction intermediates to mature products by catalyzing branch migration. Has replication fork regression activity, unwinds stalled or blocked replication forks to make a HJ that can be resolved. Has a DNA unwinding activity characteristic of a DNA helicase with 3'-5' polarity.</text>
</comment>
<keyword evidence="8" id="KW-0238">DNA-binding</keyword>
<evidence type="ECO:0000256" key="4">
    <source>
        <dbReference type="ARBA" id="ARBA00022763"/>
    </source>
</evidence>
<dbReference type="Pfam" id="PF00270">
    <property type="entry name" value="DEAD"/>
    <property type="match status" value="1"/>
</dbReference>
<dbReference type="PANTHER" id="PTHR47964">
    <property type="entry name" value="ATP-DEPENDENT DNA HELICASE HOMOLOG RECG, CHLOROPLASTIC"/>
    <property type="match status" value="1"/>
</dbReference>
<evidence type="ECO:0000256" key="12">
    <source>
        <dbReference type="ARBA" id="ARBA00034617"/>
    </source>
</evidence>
<dbReference type="Pfam" id="PF00271">
    <property type="entry name" value="Helicase_C"/>
    <property type="match status" value="1"/>
</dbReference>
<dbReference type="NCBIfam" id="NF008163">
    <property type="entry name" value="PRK10917.1-1"/>
    <property type="match status" value="1"/>
</dbReference>
<protein>
    <recommendedName>
        <fullName evidence="2 15">ATP-dependent DNA helicase RecG</fullName>
        <ecNumber evidence="13 15">5.6.2.4</ecNumber>
    </recommendedName>
</protein>
<evidence type="ECO:0000313" key="18">
    <source>
        <dbReference type="EMBL" id="ACX94988.1"/>
    </source>
</evidence>
<dbReference type="InterPro" id="IPR001650">
    <property type="entry name" value="Helicase_C-like"/>
</dbReference>
<dbReference type="SUPFAM" id="SSF50249">
    <property type="entry name" value="Nucleic acid-binding proteins"/>
    <property type="match status" value="1"/>
</dbReference>
<accession>D0KWJ1</accession>
<keyword evidence="3 15" id="KW-0547">Nucleotide-binding</keyword>
<comment type="catalytic activity">
    <reaction evidence="14 15">
        <text>ATP + H2O = ADP + phosphate + H(+)</text>
        <dbReference type="Rhea" id="RHEA:13065"/>
        <dbReference type="ChEBI" id="CHEBI:15377"/>
        <dbReference type="ChEBI" id="CHEBI:15378"/>
        <dbReference type="ChEBI" id="CHEBI:30616"/>
        <dbReference type="ChEBI" id="CHEBI:43474"/>
        <dbReference type="ChEBI" id="CHEBI:456216"/>
        <dbReference type="EC" id="5.6.2.4"/>
    </reaction>
</comment>
<evidence type="ECO:0000256" key="11">
    <source>
        <dbReference type="ARBA" id="ARBA00023235"/>
    </source>
</evidence>
<dbReference type="GO" id="GO:0016887">
    <property type="term" value="F:ATP hydrolysis activity"/>
    <property type="evidence" value="ECO:0007669"/>
    <property type="project" value="RHEA"/>
</dbReference>